<feature type="compositionally biased region" description="Polar residues" evidence="1">
    <location>
        <begin position="32"/>
        <end position="41"/>
    </location>
</feature>
<dbReference type="InterPro" id="IPR043519">
    <property type="entry name" value="NT_sf"/>
</dbReference>
<dbReference type="InterPro" id="IPR043908">
    <property type="entry name" value="DUF5769"/>
</dbReference>
<dbReference type="SUPFAM" id="SSF81301">
    <property type="entry name" value="Nucleotidyltransferase"/>
    <property type="match status" value="1"/>
</dbReference>
<dbReference type="EMBL" id="KY523104">
    <property type="protein sequence ID" value="QKU35819.1"/>
    <property type="molecule type" value="Genomic_DNA"/>
</dbReference>
<evidence type="ECO:0000313" key="2">
    <source>
        <dbReference type="EMBL" id="QKU35819.1"/>
    </source>
</evidence>
<evidence type="ECO:0000256" key="1">
    <source>
        <dbReference type="SAM" id="MobiDB-lite"/>
    </source>
</evidence>
<dbReference type="KEGG" id="vg:80519266"/>
<protein>
    <submittedName>
        <fullName evidence="2">Uncharacterized protein</fullName>
    </submittedName>
</protein>
<sequence length="453" mass="53104">MSYPSIRRDYTRILPGGRSSTMTSEKTKELKQPTSSENYSTTNRVSSLTTLCVDIMQREFPDLLENVMTTISEEAVITFQKAVDICKQKQNLVVHTLSKLLTNSVCHKCTFGETMYLYGGAIRDALNDKKPNDYDIRVCSEKCAIKIINKLKKHYNVKIIRQHYIGCYSFYAQHTTIPEVEIRFDVTYETAFTNKHYDIDVNMLKYKINRYCHGVADINPSNVILVNDKCNLKNVIRHIHRNEFVVLDNMGRPKSCHNKLWREAVFNKSGEIVDCHSFLLKGLHPDNKELIDSCDCIHRRSQRGRKLLFRIQKMLKRGWTMLNEPCSNPDCVLAPMDLVEAYATFVAEKREEERRRREELRRRREEERRKREEEAIARRERRKLAQLRFNIGYIPGAVCAKTANRWSYETFTTSHKREQVKKHLTKTKTTVKNSKHGRRPKSGSKSRHLDLDY</sequence>
<organism evidence="2">
    <name type="scientific">Tupanvirus soda lake</name>
    <dbReference type="NCBI Taxonomy" id="2126985"/>
    <lineage>
        <taxon>Viruses</taxon>
        <taxon>Varidnaviria</taxon>
        <taxon>Bamfordvirae</taxon>
        <taxon>Nucleocytoviricota</taxon>
        <taxon>Megaviricetes</taxon>
        <taxon>Imitervirales</taxon>
        <taxon>Mimiviridae</taxon>
        <taxon>Megamimivirinae</taxon>
        <taxon>Tupanvirus</taxon>
        <taxon>Tupanvirus salinum</taxon>
    </lineage>
</organism>
<dbReference type="RefSeq" id="YP_010782502.1">
    <property type="nucleotide sequence ID" value="NC_075039.1"/>
</dbReference>
<dbReference type="GeneID" id="80519266"/>
<dbReference type="Gene3D" id="3.30.460.10">
    <property type="entry name" value="Beta Polymerase, domain 2"/>
    <property type="match status" value="1"/>
</dbReference>
<dbReference type="Pfam" id="PF19073">
    <property type="entry name" value="DUF5769"/>
    <property type="match status" value="1"/>
</dbReference>
<name>A0A6N1NN84_9VIRU</name>
<reference evidence="2" key="2">
    <citation type="journal article" date="2018" name="Nat. Commun.">
        <title>Tailed giant Tupanvirus possesses the most complete translational apparatus of the known virosphere.</title>
        <authorList>
            <person name="Abrahao J."/>
            <person name="Silva L."/>
            <person name="Silva L.S."/>
            <person name="Khalil J.Y.B."/>
            <person name="Rodrigues R."/>
            <person name="Arantes T."/>
            <person name="Assis F."/>
            <person name="Boratto P."/>
            <person name="Andrade M."/>
            <person name="Kroon E.G."/>
            <person name="Ribeiro B."/>
            <person name="Bergier I."/>
            <person name="Seligmann H."/>
            <person name="Ghigo E."/>
            <person name="Colson P."/>
            <person name="Levasseur A."/>
            <person name="Kroemer G."/>
            <person name="Raoult D."/>
            <person name="La Scola B."/>
        </authorList>
    </citation>
    <scope>NUCLEOTIDE SEQUENCE [LARGE SCALE GENOMIC DNA]</scope>
    <source>
        <strain evidence="2">Soda lake</strain>
    </source>
</reference>
<proteinExistence type="predicted"/>
<feature type="region of interest" description="Disordered" evidence="1">
    <location>
        <begin position="14"/>
        <end position="41"/>
    </location>
</feature>
<feature type="compositionally biased region" description="Basic residues" evidence="1">
    <location>
        <begin position="433"/>
        <end position="446"/>
    </location>
</feature>
<feature type="region of interest" description="Disordered" evidence="1">
    <location>
        <begin position="353"/>
        <end position="375"/>
    </location>
</feature>
<feature type="region of interest" description="Disordered" evidence="1">
    <location>
        <begin position="428"/>
        <end position="453"/>
    </location>
</feature>
<reference evidence="2" key="1">
    <citation type="submission" date="2017-01" db="EMBL/GenBank/DDBJ databases">
        <authorList>
            <person name="Assis F.L."/>
            <person name="Abrahao J.S."/>
            <person name="Silva L."/>
            <person name="Khalil J.B."/>
            <person name="Rodrigues R."/>
            <person name="Silva L.S."/>
            <person name="Arantes T."/>
            <person name="Boratto P."/>
            <person name="Andrade M."/>
            <person name="Kroon E.G."/>
            <person name="Ribeiro B."/>
            <person name="Bergier I."/>
            <person name="Seligmann H."/>
            <person name="Ghigo E."/>
            <person name="Colson P."/>
            <person name="Levasseur A."/>
            <person name="Raoult D."/>
            <person name="Scola B.L."/>
        </authorList>
    </citation>
    <scope>NUCLEOTIDE SEQUENCE</scope>
    <source>
        <strain evidence="2">Soda lake</strain>
    </source>
</reference>
<accession>A0A6N1NN84</accession>